<feature type="region of interest" description="Disordered" evidence="1">
    <location>
        <begin position="289"/>
        <end position="374"/>
    </location>
</feature>
<dbReference type="PANTHER" id="PTHR12905">
    <property type="entry name" value="METALLOPHOSPHOESTERASE"/>
    <property type="match status" value="1"/>
</dbReference>
<organism evidence="3 4">
    <name type="scientific">Coniochaeta pulveracea</name>
    <dbReference type="NCBI Taxonomy" id="177199"/>
    <lineage>
        <taxon>Eukaryota</taxon>
        <taxon>Fungi</taxon>
        <taxon>Dikarya</taxon>
        <taxon>Ascomycota</taxon>
        <taxon>Pezizomycotina</taxon>
        <taxon>Sordariomycetes</taxon>
        <taxon>Sordariomycetidae</taxon>
        <taxon>Coniochaetales</taxon>
        <taxon>Coniochaetaceae</taxon>
        <taxon>Coniochaeta</taxon>
    </lineage>
</organism>
<dbReference type="PANTHER" id="PTHR12905:SF16">
    <property type="entry name" value="SER_THR PROTEIN PHOSPHATASE FAMILY PROTEIN (AFU_ORTHOLOGUE AFUA_1G06000)"/>
    <property type="match status" value="1"/>
</dbReference>
<accession>A0A420Y222</accession>
<dbReference type="InterPro" id="IPR004843">
    <property type="entry name" value="Calcineurin-like_PHP"/>
</dbReference>
<protein>
    <recommendedName>
        <fullName evidence="2">Calcineurin-like phosphoesterase domain-containing protein</fullName>
    </recommendedName>
</protein>
<feature type="compositionally biased region" description="Basic and acidic residues" evidence="1">
    <location>
        <begin position="363"/>
        <end position="374"/>
    </location>
</feature>
<proteinExistence type="predicted"/>
<dbReference type="SUPFAM" id="SSF56300">
    <property type="entry name" value="Metallo-dependent phosphatases"/>
    <property type="match status" value="1"/>
</dbReference>
<comment type="caution">
    <text evidence="3">The sequence shown here is derived from an EMBL/GenBank/DDBJ whole genome shotgun (WGS) entry which is preliminary data.</text>
</comment>
<feature type="domain" description="Calcineurin-like phosphoesterase" evidence="2">
    <location>
        <begin position="37"/>
        <end position="237"/>
    </location>
</feature>
<feature type="compositionally biased region" description="Polar residues" evidence="1">
    <location>
        <begin position="320"/>
        <end position="340"/>
    </location>
</feature>
<dbReference type="InterPro" id="IPR029052">
    <property type="entry name" value="Metallo-depent_PP-like"/>
</dbReference>
<dbReference type="GO" id="GO:0016787">
    <property type="term" value="F:hydrolase activity"/>
    <property type="evidence" value="ECO:0007669"/>
    <property type="project" value="InterPro"/>
</dbReference>
<reference evidence="3 4" key="1">
    <citation type="submission" date="2018-08" db="EMBL/GenBank/DDBJ databases">
        <title>Draft genome of the lignicolous fungus Coniochaeta pulveracea.</title>
        <authorList>
            <person name="Borstlap C.J."/>
            <person name="De Witt R.N."/>
            <person name="Botha A."/>
            <person name="Volschenk H."/>
        </authorList>
    </citation>
    <scope>NUCLEOTIDE SEQUENCE [LARGE SCALE GENOMIC DNA]</scope>
    <source>
        <strain evidence="3 4">CAB683</strain>
    </source>
</reference>
<evidence type="ECO:0000259" key="2">
    <source>
        <dbReference type="Pfam" id="PF00149"/>
    </source>
</evidence>
<gene>
    <name evidence="3" type="ORF">DL546_002203</name>
</gene>
<dbReference type="Pfam" id="PF00149">
    <property type="entry name" value="Metallophos"/>
    <property type="match status" value="1"/>
</dbReference>
<evidence type="ECO:0000313" key="4">
    <source>
        <dbReference type="Proteomes" id="UP000275385"/>
    </source>
</evidence>
<evidence type="ECO:0000313" key="3">
    <source>
        <dbReference type="EMBL" id="RKU41926.1"/>
    </source>
</evidence>
<sequence length="415" mass="45923">MFSPQVRVTTPDPNPRKPISVASLPQGPRTSRTRRTRFVCISDTHNNTPKLPKGDVLIHAGDLTNQGTYSELSKAVSWLAKQPFEIKIVVAGNHDLTLDEEFYSRQGANLHQTPQNPEACRRLLSENPGITYLNHAGATVRLASPSGPRTIFTVFGSPYSPCQDTGTWAFQYPRDSDEATRLWSLIPLDTDLLITHTPPYHHCDESISKRKAMGCEILRKAMWRVRPKLHVCGHVHEGRGAERVKWDISSGNVAYAERGSEIWEDQSGNGRKMSLVDLTAKTGKVLDNDGCHPAEVSHGADDGLHDHTEDDDGQAEVSPHHNQPSSSAYRLSRINQTRTDGPSLPGYATHSLGEAPIRNRSQARSDTEALRGRTGRRETCVVNCAIAATSYPHIGGKRYNKPIVIDIDLPVWTLD</sequence>
<name>A0A420Y222_9PEZI</name>
<dbReference type="Proteomes" id="UP000275385">
    <property type="component" value="Unassembled WGS sequence"/>
</dbReference>
<dbReference type="AlphaFoldDB" id="A0A420Y222"/>
<feature type="region of interest" description="Disordered" evidence="1">
    <location>
        <begin position="1"/>
        <end position="33"/>
    </location>
</feature>
<keyword evidence="4" id="KW-1185">Reference proteome</keyword>
<dbReference type="CDD" id="cd07379">
    <property type="entry name" value="MPP_239FB"/>
    <property type="match status" value="1"/>
</dbReference>
<dbReference type="OrthoDB" id="630188at2759"/>
<dbReference type="InterPro" id="IPR051693">
    <property type="entry name" value="UPF0046_metallophosphoest"/>
</dbReference>
<dbReference type="EMBL" id="QVQW01000065">
    <property type="protein sequence ID" value="RKU41926.1"/>
    <property type="molecule type" value="Genomic_DNA"/>
</dbReference>
<feature type="compositionally biased region" description="Basic and acidic residues" evidence="1">
    <location>
        <begin position="298"/>
        <end position="308"/>
    </location>
</feature>
<evidence type="ECO:0000256" key="1">
    <source>
        <dbReference type="SAM" id="MobiDB-lite"/>
    </source>
</evidence>
<dbReference type="Gene3D" id="3.60.21.10">
    <property type="match status" value="1"/>
</dbReference>